<dbReference type="GO" id="GO:0006950">
    <property type="term" value="P:response to stress"/>
    <property type="evidence" value="ECO:0007669"/>
    <property type="project" value="TreeGrafter"/>
</dbReference>
<evidence type="ECO:0000256" key="2">
    <source>
        <dbReference type="ARBA" id="ARBA00023015"/>
    </source>
</evidence>
<reference evidence="11" key="1">
    <citation type="submission" date="2023-10" db="EMBL/GenBank/DDBJ databases">
        <title>Chromosome-level genome of the transformable northern wattle, Acacia crassicarpa.</title>
        <authorList>
            <person name="Massaro I."/>
            <person name="Sinha N.R."/>
            <person name="Poethig S."/>
            <person name="Leichty A.R."/>
        </authorList>
    </citation>
    <scope>NUCLEOTIDE SEQUENCE</scope>
    <source>
        <strain evidence="11">Acra3RX</strain>
        <tissue evidence="11">Leaf</tissue>
    </source>
</reference>
<proteinExistence type="inferred from homology"/>
<evidence type="ECO:0000256" key="3">
    <source>
        <dbReference type="ARBA" id="ARBA00023016"/>
    </source>
</evidence>
<dbReference type="Proteomes" id="UP001293593">
    <property type="component" value="Unassembled WGS sequence"/>
</dbReference>
<keyword evidence="7" id="KW-0539">Nucleus</keyword>
<evidence type="ECO:0000256" key="5">
    <source>
        <dbReference type="ARBA" id="ARBA00023159"/>
    </source>
</evidence>
<sequence length="294" mass="33784">MTTEILCGNKTSRKGRRSGSGSVTDTLEKWKKYNSELEFVKNGAKKVRHRVPAKGSRKGCMRGKGGPQNSDCNYRGVRQRIWGKWVAEIREPITGNHSNLANKKPNRLWLGTFSTALEAALAYDEAAKAMYGPCARLNFPEFNMEREIVEEEEEPTCSNEETEKKHEFVLVKTEEETEDSGVNESEASFGKKQMEEMTCEILRFCSTNEEYKACKERKFEDEERLNNSGDGNSMFEEKETDEWQSGHLPLYLNNMKEADQEVGYCDYSFLRPDYDFGLLEEKNLLGVWFPHRGS</sequence>
<dbReference type="SUPFAM" id="SSF54171">
    <property type="entry name" value="DNA-binding domain"/>
    <property type="match status" value="1"/>
</dbReference>
<evidence type="ECO:0000256" key="6">
    <source>
        <dbReference type="ARBA" id="ARBA00023163"/>
    </source>
</evidence>
<dbReference type="Pfam" id="PF00847">
    <property type="entry name" value="AP2"/>
    <property type="match status" value="1"/>
</dbReference>
<keyword evidence="4" id="KW-0238">DNA-binding</keyword>
<evidence type="ECO:0000313" key="11">
    <source>
        <dbReference type="EMBL" id="KAK4268519.1"/>
    </source>
</evidence>
<dbReference type="PANTHER" id="PTHR31241:SF62">
    <property type="entry name" value="DEHYDRATION-RESPONSIVE ELEMENT-BINDING PROTEIN 2D"/>
    <property type="match status" value="1"/>
</dbReference>
<dbReference type="Gene3D" id="3.30.730.10">
    <property type="entry name" value="AP2/ERF domain"/>
    <property type="match status" value="1"/>
</dbReference>
<evidence type="ECO:0000313" key="12">
    <source>
        <dbReference type="Proteomes" id="UP001293593"/>
    </source>
</evidence>
<gene>
    <name evidence="11" type="ORF">QN277_025169</name>
</gene>
<dbReference type="InterPro" id="IPR016177">
    <property type="entry name" value="DNA-bd_dom_sf"/>
</dbReference>
<evidence type="ECO:0000256" key="7">
    <source>
        <dbReference type="ARBA" id="ARBA00023242"/>
    </source>
</evidence>
<comment type="subcellular location">
    <subcellularLocation>
        <location evidence="1">Nucleus</location>
    </subcellularLocation>
</comment>
<evidence type="ECO:0000256" key="8">
    <source>
        <dbReference type="ARBA" id="ARBA00024343"/>
    </source>
</evidence>
<evidence type="ECO:0000259" key="10">
    <source>
        <dbReference type="PROSITE" id="PS51032"/>
    </source>
</evidence>
<keyword evidence="6" id="KW-0804">Transcription</keyword>
<keyword evidence="5" id="KW-0010">Activator</keyword>
<dbReference type="PANTHER" id="PTHR31241">
    <property type="entry name" value="DEHYDRATION-RESPONSIVE ELEMENT-BINDING PROTEIN 2C"/>
    <property type="match status" value="1"/>
</dbReference>
<evidence type="ECO:0000256" key="4">
    <source>
        <dbReference type="ARBA" id="ARBA00023125"/>
    </source>
</evidence>
<feature type="region of interest" description="Disordered" evidence="9">
    <location>
        <begin position="1"/>
        <end position="25"/>
    </location>
</feature>
<comment type="caution">
    <text evidence="11">The sequence shown here is derived from an EMBL/GenBank/DDBJ whole genome shotgun (WGS) entry which is preliminary data.</text>
</comment>
<organism evidence="11 12">
    <name type="scientific">Acacia crassicarpa</name>
    <name type="common">northern wattle</name>
    <dbReference type="NCBI Taxonomy" id="499986"/>
    <lineage>
        <taxon>Eukaryota</taxon>
        <taxon>Viridiplantae</taxon>
        <taxon>Streptophyta</taxon>
        <taxon>Embryophyta</taxon>
        <taxon>Tracheophyta</taxon>
        <taxon>Spermatophyta</taxon>
        <taxon>Magnoliopsida</taxon>
        <taxon>eudicotyledons</taxon>
        <taxon>Gunneridae</taxon>
        <taxon>Pentapetalae</taxon>
        <taxon>rosids</taxon>
        <taxon>fabids</taxon>
        <taxon>Fabales</taxon>
        <taxon>Fabaceae</taxon>
        <taxon>Caesalpinioideae</taxon>
        <taxon>mimosoid clade</taxon>
        <taxon>Acacieae</taxon>
        <taxon>Acacia</taxon>
    </lineage>
</organism>
<protein>
    <recommendedName>
        <fullName evidence="10">AP2/ERF domain-containing protein</fullName>
    </recommendedName>
</protein>
<dbReference type="AlphaFoldDB" id="A0AAE1K8U6"/>
<keyword evidence="12" id="KW-1185">Reference proteome</keyword>
<comment type="similarity">
    <text evidence="8">Belongs to the AP2/ERF transcription factor family. ERF subfamily.</text>
</comment>
<dbReference type="GO" id="GO:0003700">
    <property type="term" value="F:DNA-binding transcription factor activity"/>
    <property type="evidence" value="ECO:0007669"/>
    <property type="project" value="InterPro"/>
</dbReference>
<dbReference type="CDD" id="cd00018">
    <property type="entry name" value="AP2"/>
    <property type="match status" value="1"/>
</dbReference>
<dbReference type="PRINTS" id="PR00367">
    <property type="entry name" value="ETHRSPELEMNT"/>
</dbReference>
<dbReference type="GO" id="GO:0000976">
    <property type="term" value="F:transcription cis-regulatory region binding"/>
    <property type="evidence" value="ECO:0007669"/>
    <property type="project" value="TreeGrafter"/>
</dbReference>
<dbReference type="PROSITE" id="PS51032">
    <property type="entry name" value="AP2_ERF"/>
    <property type="match status" value="1"/>
</dbReference>
<keyword evidence="3" id="KW-0346">Stress response</keyword>
<evidence type="ECO:0000256" key="9">
    <source>
        <dbReference type="SAM" id="MobiDB-lite"/>
    </source>
</evidence>
<keyword evidence="2" id="KW-0805">Transcription regulation</keyword>
<dbReference type="FunFam" id="3.30.730.10:FF:000001">
    <property type="entry name" value="Ethylene-responsive transcription factor 2"/>
    <property type="match status" value="1"/>
</dbReference>
<dbReference type="GO" id="GO:0005634">
    <property type="term" value="C:nucleus"/>
    <property type="evidence" value="ECO:0007669"/>
    <property type="project" value="UniProtKB-SubCell"/>
</dbReference>
<dbReference type="GO" id="GO:0045893">
    <property type="term" value="P:positive regulation of DNA-templated transcription"/>
    <property type="evidence" value="ECO:0007669"/>
    <property type="project" value="TreeGrafter"/>
</dbReference>
<dbReference type="SMART" id="SM00380">
    <property type="entry name" value="AP2"/>
    <property type="match status" value="1"/>
</dbReference>
<feature type="domain" description="AP2/ERF" evidence="10">
    <location>
        <begin position="73"/>
        <end position="140"/>
    </location>
</feature>
<dbReference type="InterPro" id="IPR001471">
    <property type="entry name" value="AP2/ERF_dom"/>
</dbReference>
<accession>A0AAE1K8U6</accession>
<name>A0AAE1K8U6_9FABA</name>
<dbReference type="EMBL" id="JAWXYG010000007">
    <property type="protein sequence ID" value="KAK4268519.1"/>
    <property type="molecule type" value="Genomic_DNA"/>
</dbReference>
<evidence type="ECO:0000256" key="1">
    <source>
        <dbReference type="ARBA" id="ARBA00004123"/>
    </source>
</evidence>
<dbReference type="InterPro" id="IPR036955">
    <property type="entry name" value="AP2/ERF_dom_sf"/>
</dbReference>